<dbReference type="Proteomes" id="UP000886885">
    <property type="component" value="Chromosome 1D"/>
</dbReference>
<evidence type="ECO:0000256" key="12">
    <source>
        <dbReference type="ARBA" id="ARBA00047899"/>
    </source>
</evidence>
<comment type="subcellular location">
    <subcellularLocation>
        <location evidence="1">Cell membrane</location>
        <topology evidence="1">Single-pass membrane protein</topology>
    </subcellularLocation>
</comment>
<dbReference type="EMBL" id="JAAWWB010000002">
    <property type="protein sequence ID" value="KAG6789130.1"/>
    <property type="molecule type" value="Genomic_DNA"/>
</dbReference>
<dbReference type="InterPro" id="IPR001245">
    <property type="entry name" value="Ser-Thr/Tyr_kinase_cat_dom"/>
</dbReference>
<dbReference type="InterPro" id="IPR000719">
    <property type="entry name" value="Prot_kinase_dom"/>
</dbReference>
<keyword evidence="3" id="KW-1003">Cell membrane</keyword>
<evidence type="ECO:0000313" key="16">
    <source>
        <dbReference type="Proteomes" id="UP000886885"/>
    </source>
</evidence>
<comment type="caution">
    <text evidence="15">The sequence shown here is derived from an EMBL/GenBank/DDBJ whole genome shotgun (WGS) entry which is preliminary data.</text>
</comment>
<keyword evidence="10" id="KW-1133">Transmembrane helix</keyword>
<comment type="catalytic activity">
    <reaction evidence="13">
        <text>L-seryl-[protein] + ATP = O-phospho-L-seryl-[protein] + ADP + H(+)</text>
        <dbReference type="Rhea" id="RHEA:17989"/>
        <dbReference type="Rhea" id="RHEA-COMP:9863"/>
        <dbReference type="Rhea" id="RHEA-COMP:11604"/>
        <dbReference type="ChEBI" id="CHEBI:15378"/>
        <dbReference type="ChEBI" id="CHEBI:29999"/>
        <dbReference type="ChEBI" id="CHEBI:30616"/>
        <dbReference type="ChEBI" id="CHEBI:83421"/>
        <dbReference type="ChEBI" id="CHEBI:456216"/>
        <dbReference type="EC" id="2.7.11.1"/>
    </reaction>
</comment>
<keyword evidence="16" id="KW-1185">Reference proteome</keyword>
<accession>A0A8X8AWD9</accession>
<evidence type="ECO:0000256" key="4">
    <source>
        <dbReference type="ARBA" id="ARBA00022527"/>
    </source>
</evidence>
<evidence type="ECO:0000256" key="6">
    <source>
        <dbReference type="ARBA" id="ARBA00022692"/>
    </source>
</evidence>
<dbReference type="GO" id="GO:0005524">
    <property type="term" value="F:ATP binding"/>
    <property type="evidence" value="ECO:0007669"/>
    <property type="project" value="UniProtKB-KW"/>
</dbReference>
<evidence type="ECO:0000256" key="8">
    <source>
        <dbReference type="ARBA" id="ARBA00022777"/>
    </source>
</evidence>
<evidence type="ECO:0000256" key="13">
    <source>
        <dbReference type="ARBA" id="ARBA00048679"/>
    </source>
</evidence>
<evidence type="ECO:0000256" key="1">
    <source>
        <dbReference type="ARBA" id="ARBA00004162"/>
    </source>
</evidence>
<comment type="catalytic activity">
    <reaction evidence="12">
        <text>L-threonyl-[protein] + ATP = O-phospho-L-threonyl-[protein] + ADP + H(+)</text>
        <dbReference type="Rhea" id="RHEA:46608"/>
        <dbReference type="Rhea" id="RHEA-COMP:11060"/>
        <dbReference type="Rhea" id="RHEA-COMP:11605"/>
        <dbReference type="ChEBI" id="CHEBI:15378"/>
        <dbReference type="ChEBI" id="CHEBI:30013"/>
        <dbReference type="ChEBI" id="CHEBI:30616"/>
        <dbReference type="ChEBI" id="CHEBI:61977"/>
        <dbReference type="ChEBI" id="CHEBI:456216"/>
        <dbReference type="EC" id="2.7.11.1"/>
    </reaction>
</comment>
<dbReference type="AlphaFoldDB" id="A0A8X8AWD9"/>
<evidence type="ECO:0000256" key="5">
    <source>
        <dbReference type="ARBA" id="ARBA00022679"/>
    </source>
</evidence>
<organism evidence="15 16">
    <name type="scientific">Populus tomentosa</name>
    <name type="common">Chinese white poplar</name>
    <dbReference type="NCBI Taxonomy" id="118781"/>
    <lineage>
        <taxon>Eukaryota</taxon>
        <taxon>Viridiplantae</taxon>
        <taxon>Streptophyta</taxon>
        <taxon>Embryophyta</taxon>
        <taxon>Tracheophyta</taxon>
        <taxon>Spermatophyta</taxon>
        <taxon>Magnoliopsida</taxon>
        <taxon>eudicotyledons</taxon>
        <taxon>Gunneridae</taxon>
        <taxon>Pentapetalae</taxon>
        <taxon>rosids</taxon>
        <taxon>fabids</taxon>
        <taxon>Malpighiales</taxon>
        <taxon>Salicaceae</taxon>
        <taxon>Saliceae</taxon>
        <taxon>Populus</taxon>
    </lineage>
</organism>
<evidence type="ECO:0000256" key="2">
    <source>
        <dbReference type="ARBA" id="ARBA00012513"/>
    </source>
</evidence>
<dbReference type="Pfam" id="PF07714">
    <property type="entry name" value="PK_Tyr_Ser-Thr"/>
    <property type="match status" value="1"/>
</dbReference>
<dbReference type="EC" id="2.7.11.1" evidence="2"/>
<keyword evidence="11" id="KW-0472">Membrane</keyword>
<dbReference type="PROSITE" id="PS50011">
    <property type="entry name" value="PROTEIN_KINASE_DOM"/>
    <property type="match status" value="1"/>
</dbReference>
<keyword evidence="7" id="KW-0547">Nucleotide-binding</keyword>
<dbReference type="GO" id="GO:0004674">
    <property type="term" value="F:protein serine/threonine kinase activity"/>
    <property type="evidence" value="ECO:0007669"/>
    <property type="project" value="UniProtKB-KW"/>
</dbReference>
<protein>
    <recommendedName>
        <fullName evidence="2">non-specific serine/threonine protein kinase</fullName>
        <ecNumber evidence="2">2.7.11.1</ecNumber>
    </recommendedName>
</protein>
<name>A0A8X8AWD9_POPTO</name>
<dbReference type="PANTHER" id="PTHR47982">
    <property type="entry name" value="PROLINE-RICH RECEPTOR-LIKE PROTEIN KINASE PERK4"/>
    <property type="match status" value="1"/>
</dbReference>
<feature type="domain" description="Protein kinase" evidence="14">
    <location>
        <begin position="1"/>
        <end position="259"/>
    </location>
</feature>
<evidence type="ECO:0000256" key="3">
    <source>
        <dbReference type="ARBA" id="ARBA00022475"/>
    </source>
</evidence>
<gene>
    <name evidence="15" type="ORF">POTOM_005220</name>
</gene>
<keyword evidence="8" id="KW-0418">Kinase</keyword>
<evidence type="ECO:0000256" key="11">
    <source>
        <dbReference type="ARBA" id="ARBA00023136"/>
    </source>
</evidence>
<keyword evidence="9" id="KW-0067">ATP-binding</keyword>
<evidence type="ECO:0000256" key="10">
    <source>
        <dbReference type="ARBA" id="ARBA00022989"/>
    </source>
</evidence>
<dbReference type="GO" id="GO:0005886">
    <property type="term" value="C:plasma membrane"/>
    <property type="evidence" value="ECO:0007669"/>
    <property type="project" value="UniProtKB-SubCell"/>
</dbReference>
<reference evidence="15" key="1">
    <citation type="journal article" date="2020" name="bioRxiv">
        <title>Hybrid origin of Populus tomentosa Carr. identified through genome sequencing and phylogenomic analysis.</title>
        <authorList>
            <person name="An X."/>
            <person name="Gao K."/>
            <person name="Chen Z."/>
            <person name="Li J."/>
            <person name="Yang X."/>
            <person name="Yang X."/>
            <person name="Zhou J."/>
            <person name="Guo T."/>
            <person name="Zhao T."/>
            <person name="Huang S."/>
            <person name="Miao D."/>
            <person name="Khan W.U."/>
            <person name="Rao P."/>
            <person name="Ye M."/>
            <person name="Lei B."/>
            <person name="Liao W."/>
            <person name="Wang J."/>
            <person name="Ji L."/>
            <person name="Li Y."/>
            <person name="Guo B."/>
            <person name="Mustafa N.S."/>
            <person name="Li S."/>
            <person name="Yun Q."/>
            <person name="Keller S.R."/>
            <person name="Mao J."/>
            <person name="Zhang R."/>
            <person name="Strauss S.H."/>
        </authorList>
    </citation>
    <scope>NUCLEOTIDE SEQUENCE</scope>
    <source>
        <strain evidence="15">GM15</strain>
        <tissue evidence="15">Leaf</tissue>
    </source>
</reference>
<proteinExistence type="predicted"/>
<dbReference type="FunFam" id="1.10.510.10:FF:001207">
    <property type="entry name" value="probable receptor-like protein kinase At1g49730"/>
    <property type="match status" value="1"/>
</dbReference>
<evidence type="ECO:0000259" key="14">
    <source>
        <dbReference type="PROSITE" id="PS50011"/>
    </source>
</evidence>
<evidence type="ECO:0000256" key="9">
    <source>
        <dbReference type="ARBA" id="ARBA00022840"/>
    </source>
</evidence>
<dbReference type="OrthoDB" id="4062651at2759"/>
<sequence length="259" mass="29361">MFYFSEKRFQGTLLQFSLKHGQDFRVSGLFVYVTVHQCLCALRNTFDEHQAANYFLVQGKEMGRHRLLVFDNIENGSLKEHLNDPLKTPLNWNTRLQIAIGVAAALEYLLLFSNPPIYHVSISASNVMLDENYTAKISDVGLLNSVGDYVTMPHSSNSEDCTDHACGNLTFQLGVLILELITGQSSEKGSTDLIQWIQESRFRSSIQKMIDPDLGNNYDSRELKNLLAVARLCIKSGDKPKFSIPQIFRYLQKVENTCE</sequence>
<keyword evidence="6" id="KW-0812">Transmembrane</keyword>
<dbReference type="InterPro" id="IPR047117">
    <property type="entry name" value="PERK1-13-like"/>
</dbReference>
<evidence type="ECO:0000313" key="15">
    <source>
        <dbReference type="EMBL" id="KAG6789130.1"/>
    </source>
</evidence>
<dbReference type="PANTHER" id="PTHR47982:SF43">
    <property type="entry name" value="NON-SPECIFIC SERINE_THREONINE PROTEIN KINASE"/>
    <property type="match status" value="1"/>
</dbReference>
<evidence type="ECO:0000256" key="7">
    <source>
        <dbReference type="ARBA" id="ARBA00022741"/>
    </source>
</evidence>
<keyword evidence="4" id="KW-0723">Serine/threonine-protein kinase</keyword>
<keyword evidence="5" id="KW-0808">Transferase</keyword>